<keyword evidence="2" id="KW-1185">Reference proteome</keyword>
<accession>A0A1S1QVD4</accession>
<comment type="caution">
    <text evidence="1">The sequence shown here is derived from an EMBL/GenBank/DDBJ whole genome shotgun (WGS) entry which is preliminary data.</text>
</comment>
<name>A0A1S1QVD4_9ACTN</name>
<evidence type="ECO:0000313" key="2">
    <source>
        <dbReference type="Proteomes" id="UP000179627"/>
    </source>
</evidence>
<dbReference type="EMBL" id="MBLM01000108">
    <property type="protein sequence ID" value="OHV38668.1"/>
    <property type="molecule type" value="Genomic_DNA"/>
</dbReference>
<proteinExistence type="predicted"/>
<organism evidence="1 2">
    <name type="scientific">Parafrankia colletiae</name>
    <dbReference type="NCBI Taxonomy" id="573497"/>
    <lineage>
        <taxon>Bacteria</taxon>
        <taxon>Bacillati</taxon>
        <taxon>Actinomycetota</taxon>
        <taxon>Actinomycetes</taxon>
        <taxon>Frankiales</taxon>
        <taxon>Frankiaceae</taxon>
        <taxon>Parafrankia</taxon>
    </lineage>
</organism>
<dbReference type="Proteomes" id="UP000179627">
    <property type="component" value="Unassembled WGS sequence"/>
</dbReference>
<protein>
    <submittedName>
        <fullName evidence="1">Uncharacterized protein</fullName>
    </submittedName>
</protein>
<dbReference type="AlphaFoldDB" id="A0A1S1QVD4"/>
<evidence type="ECO:0000313" key="1">
    <source>
        <dbReference type="EMBL" id="OHV38668.1"/>
    </source>
</evidence>
<sequence length="95" mass="10383">MTSHDSNPRRSSTHLALHIGADWHATCHTYPNRTPILSVDASLSMFSLSPAGGTVTADHLQFARTLRDAVNTYLVECERIARAQQNENPPAENAA</sequence>
<reference evidence="2" key="1">
    <citation type="submission" date="2016-07" db="EMBL/GenBank/DDBJ databases">
        <title>Sequence Frankia sp. strain CcI1.17.</title>
        <authorList>
            <person name="Ghodhbane-Gtari F."/>
            <person name="Swanson E."/>
            <person name="Gueddou A."/>
            <person name="Morris K."/>
            <person name="Hezbri K."/>
            <person name="Ktari A."/>
            <person name="Nouioui I."/>
            <person name="Abebe-Akele F."/>
            <person name="Simpson S."/>
            <person name="Thomas K."/>
            <person name="Gtari M."/>
            <person name="Tisa L.S."/>
            <person name="Hurst S."/>
        </authorList>
    </citation>
    <scope>NUCLEOTIDE SEQUENCE [LARGE SCALE GENOMIC DNA]</scope>
    <source>
        <strain evidence="2">Cc1.17</strain>
    </source>
</reference>
<gene>
    <name evidence="1" type="ORF">CC117_02695</name>
</gene>
<dbReference type="OrthoDB" id="3213877at2"/>
<dbReference type="RefSeq" id="WP_071083705.1">
    <property type="nucleotide sequence ID" value="NZ_MBLM01000108.1"/>
</dbReference>